<evidence type="ECO:0000313" key="6">
    <source>
        <dbReference type="EMBL" id="KAL0059054.1"/>
    </source>
</evidence>
<keyword evidence="1" id="KW-0328">Glycosyltransferase</keyword>
<accession>A0ABR2ZDP9</accession>
<keyword evidence="4" id="KW-0520">NAD</keyword>
<name>A0ABR2ZDP9_9AGAR</name>
<evidence type="ECO:0000256" key="5">
    <source>
        <dbReference type="SAM" id="MobiDB-lite"/>
    </source>
</evidence>
<comment type="caution">
    <text evidence="6">The sequence shown here is derived from an EMBL/GenBank/DDBJ whole genome shotgun (WGS) entry which is preliminary data.</text>
</comment>
<evidence type="ECO:0000313" key="7">
    <source>
        <dbReference type="Proteomes" id="UP001437256"/>
    </source>
</evidence>
<organism evidence="6 7">
    <name type="scientific">Marasmius tenuissimus</name>
    <dbReference type="NCBI Taxonomy" id="585030"/>
    <lineage>
        <taxon>Eukaryota</taxon>
        <taxon>Fungi</taxon>
        <taxon>Dikarya</taxon>
        <taxon>Basidiomycota</taxon>
        <taxon>Agaricomycotina</taxon>
        <taxon>Agaricomycetes</taxon>
        <taxon>Agaricomycetidae</taxon>
        <taxon>Agaricales</taxon>
        <taxon>Marasmiineae</taxon>
        <taxon>Marasmiaceae</taxon>
        <taxon>Marasmius</taxon>
    </lineage>
</organism>
<proteinExistence type="predicted"/>
<evidence type="ECO:0000256" key="2">
    <source>
        <dbReference type="ARBA" id="ARBA00022679"/>
    </source>
</evidence>
<evidence type="ECO:0000256" key="3">
    <source>
        <dbReference type="ARBA" id="ARBA00022695"/>
    </source>
</evidence>
<keyword evidence="3" id="KW-0548">Nucleotidyltransferase</keyword>
<feature type="compositionally biased region" description="Acidic residues" evidence="5">
    <location>
        <begin position="12"/>
        <end position="23"/>
    </location>
</feature>
<dbReference type="Proteomes" id="UP001437256">
    <property type="component" value="Unassembled WGS sequence"/>
</dbReference>
<keyword evidence="7" id="KW-1185">Reference proteome</keyword>
<dbReference type="EMBL" id="JBBXMP010000252">
    <property type="protein sequence ID" value="KAL0059054.1"/>
    <property type="molecule type" value="Genomic_DNA"/>
</dbReference>
<feature type="region of interest" description="Disordered" evidence="5">
    <location>
        <begin position="1"/>
        <end position="49"/>
    </location>
</feature>
<keyword evidence="2" id="KW-0808">Transferase</keyword>
<feature type="compositionally biased region" description="Polar residues" evidence="5">
    <location>
        <begin position="37"/>
        <end position="46"/>
    </location>
</feature>
<reference evidence="6 7" key="1">
    <citation type="submission" date="2024-05" db="EMBL/GenBank/DDBJ databases">
        <title>A draft genome resource for the thread blight pathogen Marasmius tenuissimus strain MS-2.</title>
        <authorList>
            <person name="Yulfo-Soto G.E."/>
            <person name="Baruah I.K."/>
            <person name="Amoako-Attah I."/>
            <person name="Bukari Y."/>
            <person name="Meinhardt L.W."/>
            <person name="Bailey B.A."/>
            <person name="Cohen S.P."/>
        </authorList>
    </citation>
    <scope>NUCLEOTIDE SEQUENCE [LARGE SCALE GENOMIC DNA]</scope>
    <source>
        <strain evidence="6 7">MS-2</strain>
    </source>
</reference>
<gene>
    <name evidence="6" type="ORF">AAF712_014231</name>
</gene>
<dbReference type="PANTHER" id="PTHR21328">
    <property type="entry name" value="POLY ADP-RIBOSE POLYMERASE FAMILY, MEMBER PARP"/>
    <property type="match status" value="1"/>
</dbReference>
<dbReference type="InterPro" id="IPR051838">
    <property type="entry name" value="ARTD_PARP"/>
</dbReference>
<evidence type="ECO:0000256" key="1">
    <source>
        <dbReference type="ARBA" id="ARBA00022676"/>
    </source>
</evidence>
<sequence>MPTSRTRIATEDIIEISDSDSEPTADSHQSKRRKVSQEAQSKSMASALSAKNGHLKGRRRFKADLEDLKEACKEGFIVSDLKATKVRSGEEEGSFEVFVATVNGQNIVSFNVLLSGMGIYLSPVVILIIHNPEDTADYPKDHSCFAHTIENDCAANIQDVINNISDLSSRSMAETVENTLSNLSKAITTGDATLDSGNEDEEDEDDYEAFLDDDFETSYASSGTKSKIQLSRMQHDFIDTVASLYRPGLIRFSHDDFCISVSLPVVKLAESIPARALMAWDKRLLSRSQHLVLLISGFRGVYPSPDYAATAIQKAQVVAGHTPLTFKVGLSGKYKPGIDHAREVHRNFGLITKDAEDELRDQKQREKEEALATLYEWDGEGEDPALPAEALMAEEEEPEDEDEERFDRFSMSSSLESLMDQYFLKLVKIRRRRGVGWAGAELILWDVEKNQVPEEIVVNERYMEIKAVDKEERSFAGIKNLPHDPLAGLDPQDDVNVPLTAFSYLIRRLTLCTRYCIVCHSRLQTNYEALKPYVCDSKLCAYQYYSLNKGPSLEYEIMHNPRSVDLLVSLTYASAAESALDEPFPVGIGLQVPEPDVTRVQDAPPSMHGFVNGPGMFQAHTQASNQPQVPVPTQVPASFSGLRDFDQLSPKQMRASIMELLDSLPSIDDMRWAVLQHQSQLQYSSRAGNIYEKPAPERANRN</sequence>
<protein>
    <submittedName>
        <fullName evidence="6">Uncharacterized protein</fullName>
    </submittedName>
</protein>
<evidence type="ECO:0000256" key="4">
    <source>
        <dbReference type="ARBA" id="ARBA00023027"/>
    </source>
</evidence>